<dbReference type="AlphaFoldDB" id="A0A538S7Z9"/>
<evidence type="ECO:0000313" key="2">
    <source>
        <dbReference type="Proteomes" id="UP000317716"/>
    </source>
</evidence>
<name>A0A538S7Z9_UNCEI</name>
<accession>A0A538S7Z9</accession>
<reference evidence="1 2" key="1">
    <citation type="journal article" date="2019" name="Nat. Microbiol.">
        <title>Mediterranean grassland soil C-N compound turnover is dependent on rainfall and depth, and is mediated by genomically divergent microorganisms.</title>
        <authorList>
            <person name="Diamond S."/>
            <person name="Andeer P.F."/>
            <person name="Li Z."/>
            <person name="Crits-Christoph A."/>
            <person name="Burstein D."/>
            <person name="Anantharaman K."/>
            <person name="Lane K.R."/>
            <person name="Thomas B.C."/>
            <person name="Pan C."/>
            <person name="Northen T.R."/>
            <person name="Banfield J.F."/>
        </authorList>
    </citation>
    <scope>NUCLEOTIDE SEQUENCE [LARGE SCALE GENOMIC DNA]</scope>
    <source>
        <strain evidence="1">WS_2</strain>
    </source>
</reference>
<sequence>GGGFASGWAAAGTVVHSDPFFSFAQDGVAAALLTGGDVMVFWSDLRNFTLDIFAMRYTSGGLPAAGWPATGAQAISGVTTGPLVSPVAVPDGAGGALVACASGSSDSMLVQRMAGSGAPSSGWPVEGVIVSNANRFTSSLISDGASGAIVAWSATKSTMEDGIFAERVGSGGAIVGTWPDGPSAVSDTTSYQSFPDIATDGSHGTIAVWEDYRGFTTRIYAARVLSDGTVGTLAALVSATAEPGVVRLHWYGPDGALEAGLERASGDGAFAEIARVRAEAGHIRYEDREVVAGQTYRYRLAVQQGGATSYLGAVTLRVPEGLRLALAGFAPNPAIGALRLAYALPTGERARIEVLDTAGRRVLARDLDSTPGEHVVSFEDRALGSGVYVLRLTQGSRSVTARAAVVR</sequence>
<protein>
    <submittedName>
        <fullName evidence="1">T9SS type A sorting domain-containing protein</fullName>
    </submittedName>
</protein>
<comment type="caution">
    <text evidence="1">The sequence shown here is derived from an EMBL/GenBank/DDBJ whole genome shotgun (WGS) entry which is preliminary data.</text>
</comment>
<dbReference type="EMBL" id="VBOS01000527">
    <property type="protein sequence ID" value="TMQ47509.1"/>
    <property type="molecule type" value="Genomic_DNA"/>
</dbReference>
<evidence type="ECO:0000313" key="1">
    <source>
        <dbReference type="EMBL" id="TMQ47509.1"/>
    </source>
</evidence>
<dbReference type="Proteomes" id="UP000317716">
    <property type="component" value="Unassembled WGS sequence"/>
</dbReference>
<dbReference type="NCBIfam" id="TIGR04183">
    <property type="entry name" value="Por_Secre_tail"/>
    <property type="match status" value="1"/>
</dbReference>
<gene>
    <name evidence="1" type="ORF">E6K72_13945</name>
</gene>
<proteinExistence type="predicted"/>
<dbReference type="InterPro" id="IPR026444">
    <property type="entry name" value="Secre_tail"/>
</dbReference>
<feature type="non-terminal residue" evidence="1">
    <location>
        <position position="1"/>
    </location>
</feature>
<organism evidence="1 2">
    <name type="scientific">Eiseniibacteriota bacterium</name>
    <dbReference type="NCBI Taxonomy" id="2212470"/>
    <lineage>
        <taxon>Bacteria</taxon>
        <taxon>Candidatus Eiseniibacteriota</taxon>
    </lineage>
</organism>